<comment type="caution">
    <text evidence="2">The sequence shown here is derived from an EMBL/GenBank/DDBJ whole genome shotgun (WGS) entry which is preliminary data.</text>
</comment>
<keyword evidence="1" id="KW-0812">Transmembrane</keyword>
<dbReference type="EMBL" id="BJNY01000010">
    <property type="protein sequence ID" value="GED06459.1"/>
    <property type="molecule type" value="Genomic_DNA"/>
</dbReference>
<feature type="transmembrane region" description="Helical" evidence="1">
    <location>
        <begin position="7"/>
        <end position="28"/>
    </location>
</feature>
<evidence type="ECO:0000313" key="3">
    <source>
        <dbReference type="Proteomes" id="UP000316612"/>
    </source>
</evidence>
<proteinExistence type="predicted"/>
<accession>A0A4Y4DM84</accession>
<keyword evidence="1" id="KW-0472">Membrane</keyword>
<organism evidence="2 3">
    <name type="scientific">Glutamicibacter uratoxydans</name>
    <name type="common">Arthrobacter uratoxydans</name>
    <dbReference type="NCBI Taxonomy" id="43667"/>
    <lineage>
        <taxon>Bacteria</taxon>
        <taxon>Bacillati</taxon>
        <taxon>Actinomycetota</taxon>
        <taxon>Actinomycetes</taxon>
        <taxon>Micrococcales</taxon>
        <taxon>Micrococcaceae</taxon>
        <taxon>Glutamicibacter</taxon>
    </lineage>
</organism>
<reference evidence="2 3" key="1">
    <citation type="submission" date="2019-06" db="EMBL/GenBank/DDBJ databases">
        <title>Whole genome shotgun sequence of Glutamicibacter uratoxydans NBRC 15515.</title>
        <authorList>
            <person name="Hosoyama A."/>
            <person name="Uohara A."/>
            <person name="Ohji S."/>
            <person name="Ichikawa N."/>
        </authorList>
    </citation>
    <scope>NUCLEOTIDE SEQUENCE [LARGE SCALE GENOMIC DNA]</scope>
    <source>
        <strain evidence="2 3">NBRC 15515</strain>
    </source>
</reference>
<dbReference type="Proteomes" id="UP000316612">
    <property type="component" value="Unassembled WGS sequence"/>
</dbReference>
<sequence>MSGITLRVIGAAAITVGLICLLSGWSAVFAVEGTLFTALQCALVLVGLVMVYRGENVNSRHPK</sequence>
<protein>
    <submittedName>
        <fullName evidence="2">Uncharacterized protein</fullName>
    </submittedName>
</protein>
<gene>
    <name evidence="2" type="ORF">AUR04nite_19910</name>
</gene>
<keyword evidence="1" id="KW-1133">Transmembrane helix</keyword>
<dbReference type="OrthoDB" id="4966566at2"/>
<dbReference type="AlphaFoldDB" id="A0A4Y4DM84"/>
<feature type="transmembrane region" description="Helical" evidence="1">
    <location>
        <begin position="34"/>
        <end position="52"/>
    </location>
</feature>
<evidence type="ECO:0000256" key="1">
    <source>
        <dbReference type="SAM" id="Phobius"/>
    </source>
</evidence>
<dbReference type="RefSeq" id="WP_141364535.1">
    <property type="nucleotide sequence ID" value="NZ_BAAAJL010000010.1"/>
</dbReference>
<keyword evidence="3" id="KW-1185">Reference proteome</keyword>
<evidence type="ECO:0000313" key="2">
    <source>
        <dbReference type="EMBL" id="GED06459.1"/>
    </source>
</evidence>
<name>A0A4Y4DM84_GLUUR</name>